<sequence>SAATSFFARTNISQSYQIGTAPGSLSNAGSRSSTPAPQSPGPSTSTFSASFTPTLLIGLWKVQGATHKVTNKKVSVWSFDKRGLELERLRPLARDRTLEVLKAEASALSRFRHLRAEMVEPLEETRTELIFATEPVISSFELAIPSSGKLASLVELDEVEASRDILQICKGLSFLHSSAQLIHSHLCPESVIINRAGDWKISGLGLTIPLLQPDGSATRWEFPLFDGRVPTYIQRSFDYIAPEYALDEMLVTASDMYSLGCVIYAVHCKGNPPYTIRENAGHPISGMERLEPDLQALLRSLITRNHQGRPSPTILPSDPFFSSLPISTLNFLDRSNFTAKTREETSFMKGLTSVLSRFSEGLKSRKILPTLLEEVHSHLLPYILPNVFAIANSLSSSQFASMVLPSLTPLFAVKEPPANMLTLLDNLPMLQNKTQKVVLPLVYNALDSEHAVVQERALKMIPDLCDTIDYAELQGVLFPRLALVFTKTRVLTVKVATLVTFLAMVKTLDQSSLTQKMVPLLSKIRTKEPAMATLSVQEAMGSKVDREAVATLVLPQLWSMSMGPLLNVGQFQRFMEVIRKLADRVEKEHHQFLRDSQRLEDRSAIAVDGATVTQSFAGSMDFESLAGGKNGAVQTNATGGSLGSTAGKTSWDDDVWGSIFNDNVGSAFLLYGLHSIRLQPTVRHAPPLSTTTSLVQSLSSSPKQHAPVQASRLGGSRPSLPSVNSFSPPNQHLGSMPSLTSNTVSPIMTPLHPFNTFSSPHKPVPPLSGGPQPQKPNYNITLPSVPPVLNPGIITSTAAMPAITPSVMNNSTMMSTLLTPSKPPQPSWNTSNKSTKDDWGDFDPLA</sequence>
<name>A0AA38MU83_9AGAR</name>
<evidence type="ECO:0000256" key="1">
    <source>
        <dbReference type="SAM" id="MobiDB-lite"/>
    </source>
</evidence>
<keyword evidence="3" id="KW-0808">Transferase</keyword>
<feature type="region of interest" description="Disordered" evidence="1">
    <location>
        <begin position="685"/>
        <end position="732"/>
    </location>
</feature>
<reference evidence="3" key="2">
    <citation type="journal article" date="2023" name="Proc. Natl. Acad. Sci. U.S.A.">
        <title>A global phylogenomic analysis of the shiitake genus Lentinula.</title>
        <authorList>
            <person name="Sierra-Patev S."/>
            <person name="Min B."/>
            <person name="Naranjo-Ortiz M."/>
            <person name="Looney B."/>
            <person name="Konkel Z."/>
            <person name="Slot J.C."/>
            <person name="Sakamoto Y."/>
            <person name="Steenwyk J.L."/>
            <person name="Rokas A."/>
            <person name="Carro J."/>
            <person name="Camarero S."/>
            <person name="Ferreira P."/>
            <person name="Molpeceres G."/>
            <person name="Ruiz-Duenas F.J."/>
            <person name="Serrano A."/>
            <person name="Henrissat B."/>
            <person name="Drula E."/>
            <person name="Hughes K.W."/>
            <person name="Mata J.L."/>
            <person name="Ishikawa N.K."/>
            <person name="Vargas-Isla R."/>
            <person name="Ushijima S."/>
            <person name="Smith C.A."/>
            <person name="Donoghue J."/>
            <person name="Ahrendt S."/>
            <person name="Andreopoulos W."/>
            <person name="He G."/>
            <person name="LaButti K."/>
            <person name="Lipzen A."/>
            <person name="Ng V."/>
            <person name="Riley R."/>
            <person name="Sandor L."/>
            <person name="Barry K."/>
            <person name="Martinez A.T."/>
            <person name="Xiao Y."/>
            <person name="Gibbons J.G."/>
            <person name="Terashima K."/>
            <person name="Grigoriev I.V."/>
            <person name="Hibbett D."/>
        </authorList>
    </citation>
    <scope>NUCLEOTIDE SEQUENCE</scope>
    <source>
        <strain evidence="3">ET3784</strain>
    </source>
</reference>
<gene>
    <name evidence="3" type="ORF">DFJ43DRAFT_1172256</name>
</gene>
<evidence type="ECO:0000259" key="2">
    <source>
        <dbReference type="PROSITE" id="PS50011"/>
    </source>
</evidence>
<dbReference type="PANTHER" id="PTHR12984">
    <property type="entry name" value="SCY1-RELATED S/T PROTEIN KINASE-LIKE"/>
    <property type="match status" value="1"/>
</dbReference>
<keyword evidence="4" id="KW-1185">Reference proteome</keyword>
<dbReference type="InterPro" id="IPR011009">
    <property type="entry name" value="Kinase-like_dom_sf"/>
</dbReference>
<dbReference type="Gene3D" id="1.10.510.10">
    <property type="entry name" value="Transferase(Phosphotransferase) domain 1"/>
    <property type="match status" value="1"/>
</dbReference>
<dbReference type="AlphaFoldDB" id="A0AA38MU83"/>
<evidence type="ECO:0000313" key="4">
    <source>
        <dbReference type="Proteomes" id="UP001176059"/>
    </source>
</evidence>
<feature type="compositionally biased region" description="Polar residues" evidence="1">
    <location>
        <begin position="719"/>
        <end position="732"/>
    </location>
</feature>
<feature type="region of interest" description="Disordered" evidence="1">
    <location>
        <begin position="18"/>
        <end position="46"/>
    </location>
</feature>
<proteinExistence type="predicted"/>
<dbReference type="SUPFAM" id="SSF56112">
    <property type="entry name" value="Protein kinase-like (PK-like)"/>
    <property type="match status" value="1"/>
</dbReference>
<dbReference type="EMBL" id="JANVFO010000147">
    <property type="protein sequence ID" value="KAJ3710060.1"/>
    <property type="molecule type" value="Genomic_DNA"/>
</dbReference>
<dbReference type="Pfam" id="PF00069">
    <property type="entry name" value="Pkinase"/>
    <property type="match status" value="1"/>
</dbReference>
<feature type="compositionally biased region" description="Polar residues" evidence="1">
    <location>
        <begin position="18"/>
        <end position="36"/>
    </location>
</feature>
<feature type="region of interest" description="Disordered" evidence="1">
    <location>
        <begin position="816"/>
        <end position="846"/>
    </location>
</feature>
<dbReference type="InterPro" id="IPR051177">
    <property type="entry name" value="CIK-Related_Protein"/>
</dbReference>
<dbReference type="Gene3D" id="1.25.10.10">
    <property type="entry name" value="Leucine-rich Repeat Variant"/>
    <property type="match status" value="1"/>
</dbReference>
<dbReference type="InterPro" id="IPR000719">
    <property type="entry name" value="Prot_kinase_dom"/>
</dbReference>
<dbReference type="SUPFAM" id="SSF48371">
    <property type="entry name" value="ARM repeat"/>
    <property type="match status" value="1"/>
</dbReference>
<feature type="domain" description="Protein kinase" evidence="2">
    <location>
        <begin position="55"/>
        <end position="321"/>
    </location>
</feature>
<feature type="non-terminal residue" evidence="3">
    <location>
        <position position="846"/>
    </location>
</feature>
<dbReference type="PROSITE" id="PS50011">
    <property type="entry name" value="PROTEIN_KINASE_DOM"/>
    <property type="match status" value="1"/>
</dbReference>
<reference evidence="3" key="1">
    <citation type="submission" date="2022-08" db="EMBL/GenBank/DDBJ databases">
        <authorList>
            <consortium name="DOE Joint Genome Institute"/>
            <person name="Min B."/>
            <person name="Sierra-Patev S."/>
            <person name="Naranjo-Ortiz M."/>
            <person name="Looney B."/>
            <person name="Konkel Z."/>
            <person name="Slot J.C."/>
            <person name="Sakamoto Y."/>
            <person name="Steenwyk J.L."/>
            <person name="Rokas A."/>
            <person name="Carro J."/>
            <person name="Camarero S."/>
            <person name="Ferreira P."/>
            <person name="Molpeceres G."/>
            <person name="Ruiz-duenas F.J."/>
            <person name="Serrano A."/>
            <person name="Henrissat B."/>
            <person name="Drula E."/>
            <person name="Hughes K.W."/>
            <person name="Mata J.L."/>
            <person name="Ishikawa N.K."/>
            <person name="Vargas-Isla R."/>
            <person name="Ushijima S."/>
            <person name="Smith C.A."/>
            <person name="Ahrendt S."/>
            <person name="Andreopoulos W."/>
            <person name="He G."/>
            <person name="LaButti K."/>
            <person name="Lipzen A."/>
            <person name="Ng V."/>
            <person name="Riley R."/>
            <person name="Sandor L."/>
            <person name="Barry K."/>
            <person name="Martinez A.T."/>
            <person name="Xiao Y."/>
            <person name="Gibbons J.G."/>
            <person name="Terashima K."/>
            <person name="Hibbett D.S."/>
            <person name="Grigoriev I.V."/>
        </authorList>
    </citation>
    <scope>NUCLEOTIDE SEQUENCE</scope>
    <source>
        <strain evidence="3">ET3784</strain>
    </source>
</reference>
<dbReference type="GO" id="GO:0004672">
    <property type="term" value="F:protein kinase activity"/>
    <property type="evidence" value="ECO:0007669"/>
    <property type="project" value="InterPro"/>
</dbReference>
<accession>A0AA38MU83</accession>
<dbReference type="InterPro" id="IPR016024">
    <property type="entry name" value="ARM-type_fold"/>
</dbReference>
<dbReference type="Proteomes" id="UP001176059">
    <property type="component" value="Unassembled WGS sequence"/>
</dbReference>
<protein>
    <submittedName>
        <fullName evidence="3">Kinase-like domain-containing protein</fullName>
    </submittedName>
</protein>
<dbReference type="SMART" id="SM00220">
    <property type="entry name" value="S_TKc"/>
    <property type="match status" value="1"/>
</dbReference>
<keyword evidence="3" id="KW-0418">Kinase</keyword>
<dbReference type="GO" id="GO:0005524">
    <property type="term" value="F:ATP binding"/>
    <property type="evidence" value="ECO:0007669"/>
    <property type="project" value="InterPro"/>
</dbReference>
<dbReference type="PANTHER" id="PTHR12984:SF6">
    <property type="entry name" value="SCY1-LIKE PROTEIN 2"/>
    <property type="match status" value="1"/>
</dbReference>
<evidence type="ECO:0000313" key="3">
    <source>
        <dbReference type="EMBL" id="KAJ3710060.1"/>
    </source>
</evidence>
<comment type="caution">
    <text evidence="3">The sequence shown here is derived from an EMBL/GenBank/DDBJ whole genome shotgun (WGS) entry which is preliminary data.</text>
</comment>
<organism evidence="3 4">
    <name type="scientific">Lentinula guzmanii</name>
    <dbReference type="NCBI Taxonomy" id="2804957"/>
    <lineage>
        <taxon>Eukaryota</taxon>
        <taxon>Fungi</taxon>
        <taxon>Dikarya</taxon>
        <taxon>Basidiomycota</taxon>
        <taxon>Agaricomycotina</taxon>
        <taxon>Agaricomycetes</taxon>
        <taxon>Agaricomycetidae</taxon>
        <taxon>Agaricales</taxon>
        <taxon>Marasmiineae</taxon>
        <taxon>Omphalotaceae</taxon>
        <taxon>Lentinula</taxon>
    </lineage>
</organism>
<dbReference type="InterPro" id="IPR011989">
    <property type="entry name" value="ARM-like"/>
</dbReference>
<feature type="compositionally biased region" description="Low complexity" evidence="1">
    <location>
        <begin position="686"/>
        <end position="702"/>
    </location>
</feature>